<dbReference type="Proteomes" id="UP000198999">
    <property type="component" value="Unassembled WGS sequence"/>
</dbReference>
<proteinExistence type="predicted"/>
<feature type="domain" description="HNH nuclease" evidence="2">
    <location>
        <begin position="286"/>
        <end position="342"/>
    </location>
</feature>
<reference evidence="3 4" key="1">
    <citation type="submission" date="2016-10" db="EMBL/GenBank/DDBJ databases">
        <authorList>
            <person name="de Groot N.N."/>
        </authorList>
    </citation>
    <scope>NUCLEOTIDE SEQUENCE [LARGE SCALE GENOMIC DNA]</scope>
    <source>
        <strain evidence="3 4">DSM 21035</strain>
    </source>
</reference>
<protein>
    <submittedName>
        <fullName evidence="3">HNH endonuclease</fullName>
    </submittedName>
</protein>
<keyword evidence="3" id="KW-0540">Nuclease</keyword>
<dbReference type="InterPro" id="IPR052892">
    <property type="entry name" value="NA-targeting_endonuclease"/>
</dbReference>
<feature type="transmembrane region" description="Helical" evidence="1">
    <location>
        <begin position="7"/>
        <end position="26"/>
    </location>
</feature>
<evidence type="ECO:0000313" key="4">
    <source>
        <dbReference type="Proteomes" id="UP000198999"/>
    </source>
</evidence>
<dbReference type="OrthoDB" id="9802901at2"/>
<feature type="transmembrane region" description="Helical" evidence="1">
    <location>
        <begin position="46"/>
        <end position="69"/>
    </location>
</feature>
<dbReference type="EMBL" id="FOFN01000001">
    <property type="protein sequence ID" value="SEQ06427.1"/>
    <property type="molecule type" value="Genomic_DNA"/>
</dbReference>
<dbReference type="PANTHER" id="PTHR33877">
    <property type="entry name" value="SLL1193 PROTEIN"/>
    <property type="match status" value="1"/>
</dbReference>
<keyword evidence="1" id="KW-0472">Membrane</keyword>
<dbReference type="Gene3D" id="1.10.30.50">
    <property type="match status" value="1"/>
</dbReference>
<dbReference type="RefSeq" id="WP_092576528.1">
    <property type="nucleotide sequence ID" value="NZ_FOFN01000001.1"/>
</dbReference>
<gene>
    <name evidence="3" type="ORF">SAMN05421824_1066</name>
</gene>
<sequence>MAKSDDKIIGLLVLIAIPIYILYKIFEFIAEIFISIYNSIVENKEIVIGIVFFGLAIYIGLRIYPLLYFKSKKFKSLKESISNHIQNCNDLNNYIEELKNSYFNLQYYDYGEASLTDNSLYNYSRSEWKEFKNENNVYNCSATVCKNASNQPIKYLCKYFDIKKDQKSLERFEKVLNDFLSVDDGLVLLYNEKLEILSNISSSVPLFIKKFHNERLSTELGFESIDLSDSYIPVFTFQYISAGGYSSTSCDIELNIENLNKLVQYLNDEIKWRKSIAGQRALMTPNLRDLIKERDDYKCCNCGNGTENEPNLLLEIDHIIPVSKGGKTTVENLQTLCWKCNRSKGAKVDEYAELIQ</sequence>
<dbReference type="InterPro" id="IPR003615">
    <property type="entry name" value="HNH_nuc"/>
</dbReference>
<organism evidence="3 4">
    <name type="scientific">Hyunsoonleella jejuensis</name>
    <dbReference type="NCBI Taxonomy" id="419940"/>
    <lineage>
        <taxon>Bacteria</taxon>
        <taxon>Pseudomonadati</taxon>
        <taxon>Bacteroidota</taxon>
        <taxon>Flavobacteriia</taxon>
        <taxon>Flavobacteriales</taxon>
        <taxon>Flavobacteriaceae</taxon>
    </lineage>
</organism>
<keyword evidence="3" id="KW-0378">Hydrolase</keyword>
<evidence type="ECO:0000259" key="2">
    <source>
        <dbReference type="SMART" id="SM00507"/>
    </source>
</evidence>
<evidence type="ECO:0000256" key="1">
    <source>
        <dbReference type="SAM" id="Phobius"/>
    </source>
</evidence>
<keyword evidence="3" id="KW-0255">Endonuclease</keyword>
<name>A0A1H9CZ68_9FLAO</name>
<dbReference type="CDD" id="cd00085">
    <property type="entry name" value="HNHc"/>
    <property type="match status" value="1"/>
</dbReference>
<dbReference type="InterPro" id="IPR002711">
    <property type="entry name" value="HNH"/>
</dbReference>
<keyword evidence="4" id="KW-1185">Reference proteome</keyword>
<dbReference type="GO" id="GO:0004519">
    <property type="term" value="F:endonuclease activity"/>
    <property type="evidence" value="ECO:0007669"/>
    <property type="project" value="UniProtKB-KW"/>
</dbReference>
<accession>A0A1H9CZ68</accession>
<dbReference type="PANTHER" id="PTHR33877:SF1">
    <property type="entry name" value="TYPE IV METHYL-DIRECTED RESTRICTION ENZYME ECOKMCRA"/>
    <property type="match status" value="1"/>
</dbReference>
<evidence type="ECO:0000313" key="3">
    <source>
        <dbReference type="EMBL" id="SEQ06427.1"/>
    </source>
</evidence>
<keyword evidence="1" id="KW-1133">Transmembrane helix</keyword>
<dbReference type="AlphaFoldDB" id="A0A1H9CZ68"/>
<dbReference type="Pfam" id="PF01844">
    <property type="entry name" value="HNH"/>
    <property type="match status" value="1"/>
</dbReference>
<keyword evidence="1" id="KW-0812">Transmembrane</keyword>
<dbReference type="SMART" id="SM00507">
    <property type="entry name" value="HNHc"/>
    <property type="match status" value="1"/>
</dbReference>